<dbReference type="HOGENOM" id="CLU_694243_0_0_11"/>
<evidence type="ECO:0000256" key="2">
    <source>
        <dbReference type="SAM" id="Phobius"/>
    </source>
</evidence>
<evidence type="ECO:0000313" key="3">
    <source>
        <dbReference type="EMBL" id="EID53867.1"/>
    </source>
</evidence>
<name>I0V164_9PSEU</name>
<feature type="compositionally biased region" description="Low complexity" evidence="1">
    <location>
        <begin position="52"/>
        <end position="86"/>
    </location>
</feature>
<keyword evidence="2" id="KW-1133">Transmembrane helix</keyword>
<feature type="compositionally biased region" description="Pro residues" evidence="1">
    <location>
        <begin position="93"/>
        <end position="113"/>
    </location>
</feature>
<reference evidence="3 4" key="1">
    <citation type="submission" date="2012-01" db="EMBL/GenBank/DDBJ databases">
        <title>Improved High-Quality Draft sequence of Saccharomonospora xinjiangensis XJ-54.</title>
        <authorList>
            <consortium name="US DOE Joint Genome Institute"/>
            <person name="Lucas S."/>
            <person name="Han J."/>
            <person name="Lapidus A."/>
            <person name="Cheng J.-F."/>
            <person name="Goodwin L."/>
            <person name="Pitluck S."/>
            <person name="Peters L."/>
            <person name="Mikhailova N."/>
            <person name="Teshima H."/>
            <person name="Detter J.C."/>
            <person name="Han C."/>
            <person name="Tapia R."/>
            <person name="Land M."/>
            <person name="Hauser L."/>
            <person name="Kyrpides N."/>
            <person name="Ivanova N."/>
            <person name="Pagani I."/>
            <person name="Brambilla E.-M."/>
            <person name="Klenk H.-P."/>
            <person name="Woyke T."/>
        </authorList>
    </citation>
    <scope>NUCLEOTIDE SEQUENCE [LARGE SCALE GENOMIC DNA]</scope>
    <source>
        <strain evidence="3 4">XJ-54</strain>
    </source>
</reference>
<organism evidence="3 4">
    <name type="scientific">Saccharomonospora xinjiangensis XJ-54</name>
    <dbReference type="NCBI Taxonomy" id="882086"/>
    <lineage>
        <taxon>Bacteria</taxon>
        <taxon>Bacillati</taxon>
        <taxon>Actinomycetota</taxon>
        <taxon>Actinomycetes</taxon>
        <taxon>Pseudonocardiales</taxon>
        <taxon>Pseudonocardiaceae</taxon>
        <taxon>Saccharomonospora</taxon>
    </lineage>
</organism>
<evidence type="ECO:0000256" key="1">
    <source>
        <dbReference type="SAM" id="MobiDB-lite"/>
    </source>
</evidence>
<dbReference type="AlphaFoldDB" id="I0V164"/>
<dbReference type="STRING" id="882086.SacxiDRAFT_1620"/>
<keyword evidence="2" id="KW-0472">Membrane</keyword>
<feature type="transmembrane region" description="Helical" evidence="2">
    <location>
        <begin position="321"/>
        <end position="342"/>
    </location>
</feature>
<dbReference type="OrthoDB" id="10009869at2"/>
<feature type="transmembrane region" description="Helical" evidence="2">
    <location>
        <begin position="6"/>
        <end position="28"/>
    </location>
</feature>
<proteinExistence type="predicted"/>
<feature type="region of interest" description="Disordered" evidence="1">
    <location>
        <begin position="39"/>
        <end position="137"/>
    </location>
</feature>
<sequence length="368" mass="39369">MTFDEVLPAIIVIGFGIVIALGAGGSALRRRARRDAAHVPGIQEVRPQEWGAAPPHQFAAPQQQAQKWGGPAAPAPQHQAPLQPAPQGWPTAAPAPLPQPGHPTQPPHHPPGLPASQWQPPETATVAEGDPSSDPRYRTGTTLQVLAWIIGIAISVLWIAESVGFWGFMTIVLMVVVVPIVIGLAVTTLARARRENKKASAPGRVLGALFAGCLFVVGLDMLINGLAFQLNFAQPIDVHVTAVKDGVVKSSRNHRGQRRSHHYPGIHVDGYYFVEEEQHRITEQPWPDGTPPPQRGDVVTGRRAPLLPHREVFEPSPDAGWLELGIAGGTLAGGGVVLYFALRRPRKENDGADLSTADAVTYTQNGGS</sequence>
<gene>
    <name evidence="3" type="ORF">SacxiDRAFT_1620</name>
</gene>
<dbReference type="EMBL" id="JH636049">
    <property type="protein sequence ID" value="EID53867.1"/>
    <property type="molecule type" value="Genomic_DNA"/>
</dbReference>
<feature type="transmembrane region" description="Helical" evidence="2">
    <location>
        <begin position="166"/>
        <end position="189"/>
    </location>
</feature>
<accession>I0V164</accession>
<dbReference type="Proteomes" id="UP000004691">
    <property type="component" value="Unassembled WGS sequence"/>
</dbReference>
<evidence type="ECO:0000313" key="4">
    <source>
        <dbReference type="Proteomes" id="UP000004691"/>
    </source>
</evidence>
<keyword evidence="4" id="KW-1185">Reference proteome</keyword>
<feature type="transmembrane region" description="Helical" evidence="2">
    <location>
        <begin position="201"/>
        <end position="223"/>
    </location>
</feature>
<keyword evidence="2" id="KW-0812">Transmembrane</keyword>
<dbReference type="RefSeq" id="WP_006238020.1">
    <property type="nucleotide sequence ID" value="NZ_JH636049.1"/>
</dbReference>
<feature type="transmembrane region" description="Helical" evidence="2">
    <location>
        <begin position="142"/>
        <end position="160"/>
    </location>
</feature>
<protein>
    <submittedName>
        <fullName evidence="3">Uncharacterized protein</fullName>
    </submittedName>
</protein>